<accession>A0A498SZ07</accession>
<gene>
    <name evidence="1" type="ORF">NAV_LOCUS10120</name>
</gene>
<evidence type="ECO:0000313" key="1">
    <source>
        <dbReference type="EMBL" id="VBB35329.1"/>
    </source>
</evidence>
<dbReference type="AlphaFoldDB" id="A0A498SZ07"/>
<name>A0A498SZ07_ACAVI</name>
<evidence type="ECO:0000313" key="2">
    <source>
        <dbReference type="Proteomes" id="UP000276991"/>
    </source>
</evidence>
<sequence>MLVTLVLSGPLLSKSRIGKKKSDADIMRSYGITTEEGKVALKHLVDNGINKSLPFTIAWERCYKVTDVFVDS</sequence>
<dbReference type="EMBL" id="UPTC01005533">
    <property type="protein sequence ID" value="VBB35329.1"/>
    <property type="molecule type" value="Genomic_DNA"/>
</dbReference>
<proteinExistence type="predicted"/>
<protein>
    <submittedName>
        <fullName evidence="1">Uncharacterized protein</fullName>
    </submittedName>
</protein>
<keyword evidence="2" id="KW-1185">Reference proteome</keyword>
<organism evidence="1 2">
    <name type="scientific">Acanthocheilonema viteae</name>
    <name type="common">Filarial nematode worm</name>
    <name type="synonym">Dipetalonema viteae</name>
    <dbReference type="NCBI Taxonomy" id="6277"/>
    <lineage>
        <taxon>Eukaryota</taxon>
        <taxon>Metazoa</taxon>
        <taxon>Ecdysozoa</taxon>
        <taxon>Nematoda</taxon>
        <taxon>Chromadorea</taxon>
        <taxon>Rhabditida</taxon>
        <taxon>Spirurina</taxon>
        <taxon>Spiruromorpha</taxon>
        <taxon>Filarioidea</taxon>
        <taxon>Onchocercidae</taxon>
        <taxon>Acanthocheilonema</taxon>
    </lineage>
</organism>
<dbReference type="Proteomes" id="UP000276991">
    <property type="component" value="Unassembled WGS sequence"/>
</dbReference>
<reference evidence="1 2" key="1">
    <citation type="submission" date="2018-08" db="EMBL/GenBank/DDBJ databases">
        <authorList>
            <person name="Laetsch R D."/>
            <person name="Stevens L."/>
            <person name="Kumar S."/>
            <person name="Blaxter L. M."/>
        </authorList>
    </citation>
    <scope>NUCLEOTIDE SEQUENCE [LARGE SCALE GENOMIC DNA]</scope>
</reference>